<dbReference type="SUPFAM" id="SSF48452">
    <property type="entry name" value="TPR-like"/>
    <property type="match status" value="1"/>
</dbReference>
<dbReference type="InterPro" id="IPR045075">
    <property type="entry name" value="Syf1-like"/>
</dbReference>
<feature type="non-terminal residue" evidence="2">
    <location>
        <position position="196"/>
    </location>
</feature>
<proteinExistence type="predicted"/>
<name>A0A813K268_POLGL</name>
<accession>A0A813K268</accession>
<protein>
    <recommendedName>
        <fullName evidence="4">ER membrane protein complex subunit 2</fullName>
    </recommendedName>
</protein>
<dbReference type="GO" id="GO:0000398">
    <property type="term" value="P:mRNA splicing, via spliceosome"/>
    <property type="evidence" value="ECO:0007669"/>
    <property type="project" value="InterPro"/>
</dbReference>
<sequence length="196" mass="21430">GGYAAARAVFDTRSPLFGPGQSSRAHLELAECAKRGADLPQVKYHLGQALQTQPRSVQVWLETCRMLDELGELAECRTLLEKGLECCPTTDQLSLKLVRVLERLGDLPALRALAGSLRTEPADRAHKVLLEAVHAEVRAGNGEDARALVQSLLRRLPHQGPIYCEACRIEGILGHWPHALETAEQGVQTCPKYGPL</sequence>
<comment type="caution">
    <text evidence="2">The sequence shown here is derived from an EMBL/GenBank/DDBJ whole genome shotgun (WGS) entry which is preliminary data.</text>
</comment>
<evidence type="ECO:0000313" key="3">
    <source>
        <dbReference type="Proteomes" id="UP000626109"/>
    </source>
</evidence>
<dbReference type="Gene3D" id="1.25.40.10">
    <property type="entry name" value="Tetratricopeptide repeat domain"/>
    <property type="match status" value="1"/>
</dbReference>
<evidence type="ECO:0008006" key="4">
    <source>
        <dbReference type="Google" id="ProtNLM"/>
    </source>
</evidence>
<evidence type="ECO:0000256" key="1">
    <source>
        <dbReference type="ARBA" id="ARBA00022737"/>
    </source>
</evidence>
<reference evidence="2" key="1">
    <citation type="submission" date="2021-02" db="EMBL/GenBank/DDBJ databases">
        <authorList>
            <person name="Dougan E. K."/>
            <person name="Rhodes N."/>
            <person name="Thang M."/>
            <person name="Chan C."/>
        </authorList>
    </citation>
    <scope>NUCLEOTIDE SEQUENCE</scope>
</reference>
<organism evidence="2 3">
    <name type="scientific">Polarella glacialis</name>
    <name type="common">Dinoflagellate</name>
    <dbReference type="NCBI Taxonomy" id="89957"/>
    <lineage>
        <taxon>Eukaryota</taxon>
        <taxon>Sar</taxon>
        <taxon>Alveolata</taxon>
        <taxon>Dinophyceae</taxon>
        <taxon>Suessiales</taxon>
        <taxon>Suessiaceae</taxon>
        <taxon>Polarella</taxon>
    </lineage>
</organism>
<dbReference type="AlphaFoldDB" id="A0A813K268"/>
<dbReference type="Proteomes" id="UP000626109">
    <property type="component" value="Unassembled WGS sequence"/>
</dbReference>
<dbReference type="InterPro" id="IPR011990">
    <property type="entry name" value="TPR-like_helical_dom_sf"/>
</dbReference>
<dbReference type="PANTHER" id="PTHR11246:SF20">
    <property type="entry name" value="TPR-CONTAINING PROTEIN DDB_G0280363"/>
    <property type="match status" value="1"/>
</dbReference>
<dbReference type="PANTHER" id="PTHR11246">
    <property type="entry name" value="PRE-MRNA SPLICING FACTOR"/>
    <property type="match status" value="1"/>
</dbReference>
<keyword evidence="1" id="KW-0677">Repeat</keyword>
<gene>
    <name evidence="2" type="ORF">PGLA2088_LOCUS27044</name>
</gene>
<dbReference type="EMBL" id="CAJNNW010027303">
    <property type="protein sequence ID" value="CAE8690662.1"/>
    <property type="molecule type" value="Genomic_DNA"/>
</dbReference>
<feature type="non-terminal residue" evidence="2">
    <location>
        <position position="1"/>
    </location>
</feature>
<evidence type="ECO:0000313" key="2">
    <source>
        <dbReference type="EMBL" id="CAE8690662.1"/>
    </source>
</evidence>